<accession>A0A419V8R6</accession>
<dbReference type="PANTHER" id="PTHR44154">
    <property type="entry name" value="QUINONE OXIDOREDUCTASE"/>
    <property type="match status" value="1"/>
</dbReference>
<dbReference type="CDD" id="cd08252">
    <property type="entry name" value="AL_MDR"/>
    <property type="match status" value="1"/>
</dbReference>
<sequence length="337" mass="36993">MKAVGFYQYLPIEEKESFLNVEVPDPVPGTHDLVVRVKAVSVNPVDTKTRMSKGSEVTEDHPQIIGWDAAGVVEAVGEHCQIFKPGDEVYYAGDKSRPGAYGEKHIVDERIVGKKPRQLSFAESAALPLTAITAWEGMFTRLGIDSEKDQYKSILIIGGAGGVGSIAIQLAKWAGLHVIATASRPETEEWCTKMGADEVINHREPLLSQLQALGIESVPYIFCLNDTAYHWGNMVDSIAPQGKICSIVGSKEALDLSQLQHKSVTFAWEYMFTRALYQTDDMIAQHRLLTEVSELLDKGALQTTLTVTLSPLEADTVKEAHKKVESGKMIGKLVIEV</sequence>
<dbReference type="EMBL" id="RAPK01000006">
    <property type="protein sequence ID" value="RKD76472.1"/>
    <property type="molecule type" value="Genomic_DNA"/>
</dbReference>
<evidence type="ECO:0000259" key="3">
    <source>
        <dbReference type="SMART" id="SM00829"/>
    </source>
</evidence>
<dbReference type="Gene3D" id="3.40.50.720">
    <property type="entry name" value="NAD(P)-binding Rossmann-like Domain"/>
    <property type="match status" value="1"/>
</dbReference>
<dbReference type="PANTHER" id="PTHR44154:SF1">
    <property type="entry name" value="QUINONE OXIDOREDUCTASE"/>
    <property type="match status" value="1"/>
</dbReference>
<keyword evidence="2" id="KW-0862">Zinc</keyword>
<protein>
    <recommendedName>
        <fullName evidence="2">Zinc-type alcohol dehydrogenase-like protein</fullName>
    </recommendedName>
</protein>
<organism evidence="4 5">
    <name type="scientific">Sinobaca qinghaiensis</name>
    <dbReference type="NCBI Taxonomy" id="342944"/>
    <lineage>
        <taxon>Bacteria</taxon>
        <taxon>Bacillati</taxon>
        <taxon>Bacillota</taxon>
        <taxon>Bacilli</taxon>
        <taxon>Bacillales</taxon>
        <taxon>Sporolactobacillaceae</taxon>
        <taxon>Sinobaca</taxon>
    </lineage>
</organism>
<gene>
    <name evidence="4" type="ORF">ATL39_0691</name>
</gene>
<dbReference type="AlphaFoldDB" id="A0A419V8R6"/>
<dbReference type="SUPFAM" id="SSF50129">
    <property type="entry name" value="GroES-like"/>
    <property type="match status" value="1"/>
</dbReference>
<dbReference type="Proteomes" id="UP000285120">
    <property type="component" value="Unassembled WGS sequence"/>
</dbReference>
<dbReference type="GO" id="GO:0016491">
    <property type="term" value="F:oxidoreductase activity"/>
    <property type="evidence" value="ECO:0007669"/>
    <property type="project" value="UniProtKB-KW"/>
</dbReference>
<evidence type="ECO:0000313" key="5">
    <source>
        <dbReference type="Proteomes" id="UP000285120"/>
    </source>
</evidence>
<dbReference type="Gene3D" id="3.90.180.10">
    <property type="entry name" value="Medium-chain alcohol dehydrogenases, catalytic domain"/>
    <property type="match status" value="1"/>
</dbReference>
<dbReference type="InterPro" id="IPR036291">
    <property type="entry name" value="NAD(P)-bd_dom_sf"/>
</dbReference>
<dbReference type="InterPro" id="IPR014182">
    <property type="entry name" value="ADH_Zn_typ-1"/>
</dbReference>
<keyword evidence="1" id="KW-0521">NADP</keyword>
<name>A0A419V8R6_9BACL</name>
<feature type="domain" description="Enoyl reductase (ER)" evidence="3">
    <location>
        <begin position="16"/>
        <end position="335"/>
    </location>
</feature>
<evidence type="ECO:0000256" key="1">
    <source>
        <dbReference type="ARBA" id="ARBA00022857"/>
    </source>
</evidence>
<dbReference type="NCBIfam" id="TIGR02817">
    <property type="entry name" value="adh_fam_1"/>
    <property type="match status" value="1"/>
</dbReference>
<dbReference type="InterPro" id="IPR013154">
    <property type="entry name" value="ADH-like_N"/>
</dbReference>
<dbReference type="SMART" id="SM00829">
    <property type="entry name" value="PKS_ER"/>
    <property type="match status" value="1"/>
</dbReference>
<dbReference type="InterPro" id="IPR011032">
    <property type="entry name" value="GroES-like_sf"/>
</dbReference>
<evidence type="ECO:0000313" key="4">
    <source>
        <dbReference type="EMBL" id="RKD76472.1"/>
    </source>
</evidence>
<reference evidence="4 5" key="1">
    <citation type="submission" date="2018-09" db="EMBL/GenBank/DDBJ databases">
        <title>Genomic Encyclopedia of Archaeal and Bacterial Type Strains, Phase II (KMG-II): from individual species to whole genera.</title>
        <authorList>
            <person name="Goeker M."/>
        </authorList>
    </citation>
    <scope>NUCLEOTIDE SEQUENCE [LARGE SCALE GENOMIC DNA]</scope>
    <source>
        <strain evidence="4 5">DSM 17008</strain>
    </source>
</reference>
<dbReference type="SUPFAM" id="SSF51735">
    <property type="entry name" value="NAD(P)-binding Rossmann-fold domains"/>
    <property type="match status" value="1"/>
</dbReference>
<proteinExistence type="inferred from homology"/>
<dbReference type="GO" id="GO:0008270">
    <property type="term" value="F:zinc ion binding"/>
    <property type="evidence" value="ECO:0007669"/>
    <property type="project" value="InterPro"/>
</dbReference>
<comment type="similarity">
    <text evidence="2">Belongs to the zinc-containing alcohol dehydrogenase family. Quinone oxidoreductase subfamily.</text>
</comment>
<comment type="caution">
    <text evidence="4">The sequence shown here is derived from an EMBL/GenBank/DDBJ whole genome shotgun (WGS) entry which is preliminary data.</text>
</comment>
<dbReference type="RefSeq" id="WP_120191871.1">
    <property type="nucleotide sequence ID" value="NZ_RAPK01000006.1"/>
</dbReference>
<keyword evidence="5" id="KW-1185">Reference proteome</keyword>
<dbReference type="Pfam" id="PF08240">
    <property type="entry name" value="ADH_N"/>
    <property type="match status" value="1"/>
</dbReference>
<evidence type="ECO:0000256" key="2">
    <source>
        <dbReference type="RuleBase" id="RU364000"/>
    </source>
</evidence>
<keyword evidence="2" id="KW-0479">Metal-binding</keyword>
<dbReference type="Pfam" id="PF13602">
    <property type="entry name" value="ADH_zinc_N_2"/>
    <property type="match status" value="1"/>
</dbReference>
<dbReference type="InterPro" id="IPR051603">
    <property type="entry name" value="Zinc-ADH_QOR/CCCR"/>
</dbReference>
<keyword evidence="2" id="KW-0560">Oxidoreductase</keyword>
<dbReference type="OrthoDB" id="9792162at2"/>
<dbReference type="InterPro" id="IPR020843">
    <property type="entry name" value="ER"/>
</dbReference>